<dbReference type="Proteomes" id="UP000321805">
    <property type="component" value="Chromosome"/>
</dbReference>
<dbReference type="AlphaFoldDB" id="A0A5B8U2S5"/>
<reference evidence="3 4" key="1">
    <citation type="journal article" date="2018" name="J. Microbiol.">
        <title>Baekduia soli gen. nov., sp. nov., a novel bacterium isolated from the soil of Baekdu Mountain and proposal of a novel family name, Baekduiaceae fam. nov.</title>
        <authorList>
            <person name="An D.S."/>
            <person name="Siddiqi M.Z."/>
            <person name="Kim K.H."/>
            <person name="Yu H.S."/>
            <person name="Im W.T."/>
        </authorList>
    </citation>
    <scope>NUCLEOTIDE SEQUENCE [LARGE SCALE GENOMIC DNA]</scope>
    <source>
        <strain evidence="3 4">BR7-21</strain>
    </source>
</reference>
<organism evidence="3 4">
    <name type="scientific">Baekduia soli</name>
    <dbReference type="NCBI Taxonomy" id="496014"/>
    <lineage>
        <taxon>Bacteria</taxon>
        <taxon>Bacillati</taxon>
        <taxon>Actinomycetota</taxon>
        <taxon>Thermoleophilia</taxon>
        <taxon>Solirubrobacterales</taxon>
        <taxon>Baekduiaceae</taxon>
        <taxon>Baekduia</taxon>
    </lineage>
</organism>
<protein>
    <submittedName>
        <fullName evidence="3">Hydantoinase B/oxoprolinase family protein</fullName>
    </submittedName>
</protein>
<feature type="domain" description="Hydantoinase B/oxoprolinase" evidence="2">
    <location>
        <begin position="57"/>
        <end position="571"/>
    </location>
</feature>
<dbReference type="InterPro" id="IPR045079">
    <property type="entry name" value="Oxoprolinase-like"/>
</dbReference>
<dbReference type="Pfam" id="PF02538">
    <property type="entry name" value="Hydantoinase_B"/>
    <property type="match status" value="1"/>
</dbReference>
<dbReference type="PANTHER" id="PTHR11365">
    <property type="entry name" value="5-OXOPROLINASE RELATED"/>
    <property type="match status" value="1"/>
</dbReference>
<evidence type="ECO:0000313" key="4">
    <source>
        <dbReference type="Proteomes" id="UP000321805"/>
    </source>
</evidence>
<feature type="compositionally biased region" description="Basic and acidic residues" evidence="1">
    <location>
        <begin position="21"/>
        <end position="33"/>
    </location>
</feature>
<feature type="region of interest" description="Disordered" evidence="1">
    <location>
        <begin position="1"/>
        <end position="40"/>
    </location>
</feature>
<dbReference type="GO" id="GO:0006749">
    <property type="term" value="P:glutathione metabolic process"/>
    <property type="evidence" value="ECO:0007669"/>
    <property type="project" value="TreeGrafter"/>
</dbReference>
<dbReference type="GO" id="GO:0017168">
    <property type="term" value="F:5-oxoprolinase (ATP-hydrolyzing) activity"/>
    <property type="evidence" value="ECO:0007669"/>
    <property type="project" value="TreeGrafter"/>
</dbReference>
<evidence type="ECO:0000313" key="3">
    <source>
        <dbReference type="EMBL" id="QEC47283.1"/>
    </source>
</evidence>
<sequence>MDDRPPVRPDEARAGTPPGRARGDRAGGLDHARASGVRRASGCAVQSADREVAMSVDTVTLEIIENTLRGIRHEMDAVMFRTSLSPVIRETHDTYPLVADRDGRMLVGQFGSHLASFLDELDEDLAPGDVILQNDPYLCGGSISHVPDLLVTRPVFHEGELVGFTAQFGNLLDVGGTVFGSMPTSARSIFEEGIRFPPVKLYEAGVLNRSLVKVLARNSRAPEEAVADLMALCTATALGERRVVELCDRFGRDVYLEAGDLLLERTRAAVQRLIVDKLPTSPQAFEDFVDDDGRGNGPFRIKLAVWREDDRAIFDFAGTSPQAPGPINFYLHDGMMKMVIGVYLIMVFDPDVLFNEGFYDLIEIRIEDGTLLRPRYPAPLGIRHSTMSRWIDVIAGALGRHVPETAAAAGYGSSPHLLYSGTTRAGETFGMLEIFMGGIPARPAGDGLDAHSWYPQLENTPGEYQETYYPVIVEESGIVPDSGGAGYHRGGCGVRKIVRFLEPGELSMFDDRHVSHPWGIGGGRHGGRSRKELVRADGEREALPAKVDFVEVGPGDVLIYETAGAGGWGDPLQRPVEWVLDDVAKGFVSQEAALDHYGVVLDDLEATRRLRSARARAVVPLFDFGPRPPGYEATLDVPERAPLGAAEAIEPRSIDVGLLDSRE</sequence>
<dbReference type="InterPro" id="IPR003692">
    <property type="entry name" value="Hydantoinase_B"/>
</dbReference>
<accession>A0A5B8U2S5</accession>
<dbReference type="KEGG" id="bsol:FSW04_06565"/>
<evidence type="ECO:0000259" key="2">
    <source>
        <dbReference type="Pfam" id="PF02538"/>
    </source>
</evidence>
<dbReference type="EMBL" id="CP042430">
    <property type="protein sequence ID" value="QEC47283.1"/>
    <property type="molecule type" value="Genomic_DNA"/>
</dbReference>
<evidence type="ECO:0000256" key="1">
    <source>
        <dbReference type="SAM" id="MobiDB-lite"/>
    </source>
</evidence>
<dbReference type="OrthoDB" id="102473at2"/>
<dbReference type="GO" id="GO:0005829">
    <property type="term" value="C:cytosol"/>
    <property type="evidence" value="ECO:0007669"/>
    <property type="project" value="TreeGrafter"/>
</dbReference>
<keyword evidence="4" id="KW-1185">Reference proteome</keyword>
<dbReference type="PANTHER" id="PTHR11365:SF23">
    <property type="entry name" value="HYPOTHETICAL 5-OXOPROLINASE (EUROFUNG)-RELATED"/>
    <property type="match status" value="1"/>
</dbReference>
<feature type="compositionally biased region" description="Basic and acidic residues" evidence="1">
    <location>
        <begin position="1"/>
        <end position="13"/>
    </location>
</feature>
<gene>
    <name evidence="3" type="ORF">FSW04_06565</name>
</gene>
<name>A0A5B8U2S5_9ACTN</name>
<proteinExistence type="predicted"/>